<evidence type="ECO:0000313" key="7">
    <source>
        <dbReference type="EMBL" id="JAG55842.1"/>
    </source>
</evidence>
<evidence type="ECO:0000313" key="5">
    <source>
        <dbReference type="EMBL" id="JAG30317.1"/>
    </source>
</evidence>
<dbReference type="PANTHER" id="PTHR14388:SF17">
    <property type="entry name" value="SH2 DOMAIN-CONTAINING PROTEIN"/>
    <property type="match status" value="1"/>
</dbReference>
<dbReference type="EMBL" id="GBHO01013290">
    <property type="protein sequence ID" value="JAG30314.1"/>
    <property type="molecule type" value="Transcribed_RNA"/>
</dbReference>
<dbReference type="PANTHER" id="PTHR14388">
    <property type="entry name" value="T CELL-SPECIFIC ADAPTER PROTEIN TSAD"/>
    <property type="match status" value="1"/>
</dbReference>
<dbReference type="EMBL" id="GBHO01013283">
    <property type="protein sequence ID" value="JAG30321.1"/>
    <property type="molecule type" value="Transcribed_RNA"/>
</dbReference>
<reference evidence="7" key="3">
    <citation type="submission" date="2014-09" db="EMBL/GenBank/DDBJ databases">
        <authorList>
            <person name="Magalhaes I.L.F."/>
            <person name="Oliveira U."/>
            <person name="Santos F.R."/>
            <person name="Vidigal T.H.D.A."/>
            <person name="Brescovit A.D."/>
            <person name="Santos A.J."/>
        </authorList>
    </citation>
    <scope>NUCLEOTIDE SEQUENCE</scope>
</reference>
<proteinExistence type="predicted"/>
<feature type="compositionally biased region" description="Basic and acidic residues" evidence="2">
    <location>
        <begin position="210"/>
        <end position="220"/>
    </location>
</feature>
<evidence type="ECO:0000256" key="1">
    <source>
        <dbReference type="SAM" id="Coils"/>
    </source>
</evidence>
<protein>
    <submittedName>
        <fullName evidence="4">SH2 domain-containing protein 4B</fullName>
    </submittedName>
</protein>
<evidence type="ECO:0000313" key="4">
    <source>
        <dbReference type="EMBL" id="JAG30314.1"/>
    </source>
</evidence>
<evidence type="ECO:0000256" key="2">
    <source>
        <dbReference type="SAM" id="MobiDB-lite"/>
    </source>
</evidence>
<dbReference type="AlphaFoldDB" id="A0A0A9YDQ2"/>
<reference evidence="4" key="2">
    <citation type="submission" date="2014-07" db="EMBL/GenBank/DDBJ databases">
        <authorList>
            <person name="Hull J."/>
        </authorList>
    </citation>
    <scope>NUCLEOTIDE SEQUENCE</scope>
</reference>
<evidence type="ECO:0000313" key="3">
    <source>
        <dbReference type="EMBL" id="JAG30312.1"/>
    </source>
</evidence>
<dbReference type="EMBL" id="GBHO01013287">
    <property type="protein sequence ID" value="JAG30317.1"/>
    <property type="molecule type" value="Transcribed_RNA"/>
</dbReference>
<dbReference type="EMBL" id="GBRD01009982">
    <property type="protein sequence ID" value="JAG55842.1"/>
    <property type="molecule type" value="Transcribed_RNA"/>
</dbReference>
<dbReference type="GO" id="GO:0005737">
    <property type="term" value="C:cytoplasm"/>
    <property type="evidence" value="ECO:0007669"/>
    <property type="project" value="TreeGrafter"/>
</dbReference>
<evidence type="ECO:0000313" key="6">
    <source>
        <dbReference type="EMBL" id="JAG30321.1"/>
    </source>
</evidence>
<keyword evidence="1" id="KW-0175">Coiled coil</keyword>
<feature type="coiled-coil region" evidence="1">
    <location>
        <begin position="109"/>
        <end position="140"/>
    </location>
</feature>
<name>A0A0A9YDQ2_LYGHE</name>
<feature type="compositionally biased region" description="Basic residues" evidence="2">
    <location>
        <begin position="237"/>
        <end position="246"/>
    </location>
</feature>
<sequence>MLQQILNDMWVDPELLAELDESQKQTLFCKMREEQVRRWKMWDCSDPPKPPHSSRASRKRVEFLLDAQGGPWTWVMGEHPDDKSIDTIMEEEAREAARRLAEKEAQTLRISMEAELTELLELNKKQREEIEVAEQRLEAEDIYCSADELKSFSRPPPVAVHNPLKRDAPNPLKRDALQEISFNKPHKVSQRVALWEKRLMEERTSEIYKKIQKQKQDAVKKQKKLRTNRNNFGENKKGKRKKLKVR</sequence>
<reference evidence="4" key="1">
    <citation type="journal article" date="2014" name="PLoS ONE">
        <title>Transcriptome-Based Identification of ABC Transporters in the Western Tarnished Plant Bug Lygus hesperus.</title>
        <authorList>
            <person name="Hull J.J."/>
            <person name="Chaney K."/>
            <person name="Geib S.M."/>
            <person name="Fabrick J.A."/>
            <person name="Brent C.S."/>
            <person name="Walsh D."/>
            <person name="Lavine L.C."/>
        </authorList>
    </citation>
    <scope>NUCLEOTIDE SEQUENCE</scope>
</reference>
<organism evidence="4">
    <name type="scientific">Lygus hesperus</name>
    <name type="common">Western plant bug</name>
    <dbReference type="NCBI Taxonomy" id="30085"/>
    <lineage>
        <taxon>Eukaryota</taxon>
        <taxon>Metazoa</taxon>
        <taxon>Ecdysozoa</taxon>
        <taxon>Arthropoda</taxon>
        <taxon>Hexapoda</taxon>
        <taxon>Insecta</taxon>
        <taxon>Pterygota</taxon>
        <taxon>Neoptera</taxon>
        <taxon>Paraneoptera</taxon>
        <taxon>Hemiptera</taxon>
        <taxon>Heteroptera</taxon>
        <taxon>Panheteroptera</taxon>
        <taxon>Cimicomorpha</taxon>
        <taxon>Miridae</taxon>
        <taxon>Mirini</taxon>
        <taxon>Lygus</taxon>
    </lineage>
</organism>
<feature type="region of interest" description="Disordered" evidence="2">
    <location>
        <begin position="210"/>
        <end position="246"/>
    </location>
</feature>
<gene>
    <name evidence="4" type="primary">SH2D4B_0</name>
    <name evidence="6" type="synonym">SH2D4B_1</name>
    <name evidence="5" type="synonym">SH2D4B_2</name>
    <name evidence="3" type="synonym">SH2D4B_3</name>
    <name evidence="4" type="ORF">CM83_77249</name>
    <name evidence="5" type="ORF">CM83_77251</name>
    <name evidence="3" type="ORF">CM83_77257</name>
    <name evidence="6" type="ORF">CM83_77259</name>
</gene>
<dbReference type="EMBL" id="GBHO01013292">
    <property type="protein sequence ID" value="JAG30312.1"/>
    <property type="molecule type" value="Transcribed_RNA"/>
</dbReference>
<accession>A0A0A9YDQ2</accession>